<dbReference type="Gene3D" id="3.30.565.60">
    <property type="match status" value="1"/>
</dbReference>
<feature type="domain" description="Schlafen AlbA-2" evidence="1">
    <location>
        <begin position="20"/>
        <end position="141"/>
    </location>
</feature>
<dbReference type="PANTHER" id="PTHR30595">
    <property type="entry name" value="GLPR-RELATED TRANSCRIPTIONAL REPRESSOR"/>
    <property type="match status" value="1"/>
</dbReference>
<sequence>MKTQAELLPLLSHLLALPAETEWLEFKEAKENFDFPKLGKYFSALSNEANLNRQSAGWLIFGVNTHHQVVGSNYRPDRAQLDKLKKEIADKTSGRLTFTEIHEVQHPQGRVVMFEIPPTPPGIPTAWEGHFYGRENESLSPLSLSELERIRHPAHPDWSAQTIADATLDDLLPQAILKARQQYQEKHPHLAEQIDSWNDTIFLNKAKITIAGRITNTAILLLGRPESVHWLSPAQAQMTWVLKDAQGNDRDYQHFSPPFLLNTDALFAKVRNLTYRYLRENTLLPTEVSQYDSWVIRELLHNCIAHQDYALGGRINVVEQEDSLLFTNMGKFLPDSVEWVIEHDSPPDQYRNPFLAQAMVELKMIDTIGSGIRRVFNKQRERFFPLPDYDLHDPQRVRVRLYGKILNENYTRALLNNTDLLLHEVVALDCLQKGQALTDEQFRLLKHRKLVEGRRPNLYVAAAVAQATEGKAAYIRHRAFDKVYYKSLVIQYLREWKEAAPADIERLLLDKLPDVLEYAQKKNRIRNLLQEMTKEKTIMNQGGKGGNAKWVLQN</sequence>
<dbReference type="Pfam" id="PF13749">
    <property type="entry name" value="HATPase_c_4"/>
    <property type="match status" value="1"/>
</dbReference>
<evidence type="ECO:0000313" key="2">
    <source>
        <dbReference type="EMBL" id="MDQ5770655.1"/>
    </source>
</evidence>
<organism evidence="2 3">
    <name type="scientific">Thiothrix subterranea</name>
    <dbReference type="NCBI Taxonomy" id="2735563"/>
    <lineage>
        <taxon>Bacteria</taxon>
        <taxon>Pseudomonadati</taxon>
        <taxon>Pseudomonadota</taxon>
        <taxon>Gammaproteobacteria</taxon>
        <taxon>Thiotrichales</taxon>
        <taxon>Thiotrichaceae</taxon>
        <taxon>Thiothrix</taxon>
    </lineage>
</organism>
<dbReference type="InterPro" id="IPR038461">
    <property type="entry name" value="Schlafen_AlbA_2_dom_sf"/>
</dbReference>
<dbReference type="Gene3D" id="3.30.950.30">
    <property type="entry name" value="Schlafen, AAA domain"/>
    <property type="match status" value="1"/>
</dbReference>
<dbReference type="RefSeq" id="WP_308136336.1">
    <property type="nucleotide sequence ID" value="NZ_CP133197.1"/>
</dbReference>
<evidence type="ECO:0000313" key="3">
    <source>
        <dbReference type="Proteomes" id="UP001223336"/>
    </source>
</evidence>
<keyword evidence="3" id="KW-1185">Reference proteome</keyword>
<dbReference type="Proteomes" id="UP001223336">
    <property type="component" value="Unassembled WGS sequence"/>
</dbReference>
<dbReference type="InterPro" id="IPR038475">
    <property type="entry name" value="RecG_C_sf"/>
</dbReference>
<proteinExistence type="predicted"/>
<protein>
    <submittedName>
        <fullName evidence="2">DNA binding domain-containing protein</fullName>
    </submittedName>
</protein>
<comment type="caution">
    <text evidence="2">The sequence shown here is derived from an EMBL/GenBank/DDBJ whole genome shotgun (WGS) entry which is preliminary data.</text>
</comment>
<dbReference type="PANTHER" id="PTHR30595:SF6">
    <property type="entry name" value="SCHLAFEN ALBA-2 DOMAIN-CONTAINING PROTEIN"/>
    <property type="match status" value="1"/>
</dbReference>
<dbReference type="InterPro" id="IPR007421">
    <property type="entry name" value="Schlafen_AlbA_2_dom"/>
</dbReference>
<reference evidence="2 3" key="1">
    <citation type="submission" date="2023-08" db="EMBL/GenBank/DDBJ databases">
        <title>New molecular markers tilS and rpoB for phylogenetic and monitoring studies of the genus Thiothrix biodiversity.</title>
        <authorList>
            <person name="Ravin N.V."/>
            <person name="Smolyakov D."/>
            <person name="Markov N.D."/>
            <person name="Beletsky A.V."/>
            <person name="Mardanov A.V."/>
            <person name="Rudenko T.S."/>
            <person name="Grabovich M.Y."/>
        </authorList>
    </citation>
    <scope>NUCLEOTIDE SEQUENCE [LARGE SCALE GENOMIC DNA]</scope>
    <source>
        <strain evidence="2 3">H33</strain>
    </source>
</reference>
<gene>
    <name evidence="2" type="ORF">RCC75_19155</name>
</gene>
<evidence type="ECO:0000259" key="1">
    <source>
        <dbReference type="Pfam" id="PF04326"/>
    </source>
</evidence>
<name>A0ABU0YD00_9GAMM</name>
<dbReference type="Pfam" id="PF04326">
    <property type="entry name" value="SLFN_AlbA_2"/>
    <property type="match status" value="1"/>
</dbReference>
<accession>A0ABU0YD00</accession>
<dbReference type="EMBL" id="JAVFKN010000035">
    <property type="protein sequence ID" value="MDQ5770655.1"/>
    <property type="molecule type" value="Genomic_DNA"/>
</dbReference>